<dbReference type="CDD" id="cd01948">
    <property type="entry name" value="EAL"/>
    <property type="match status" value="1"/>
</dbReference>
<dbReference type="NCBIfam" id="TIGR00254">
    <property type="entry name" value="GGDEF"/>
    <property type="match status" value="1"/>
</dbReference>
<sequence length="751" mass="84477">MRWQERGKKEMQGMLLPVIVCVCFIASSLLFLVQMIVKSEEENITDLYNAANQTRTALLKQIEGDWQTLEGLSVSLQSLANIRTDELMEILTDVNDKNAFIRMGYADASGQGEMVDLAGNIEAISIAEEAFFQRAMEGEKSISTTFEDSNAAGGYVNYFATRVLNSDGETEGVLCAVHATNVLRAIIDMPLLKNSGYSDILNESGDFVIISKPSMAETALSSNQEVITERIREEDSGSFTVKDEKGSKYMVNVLPLIEGQWYQVSTVPVAVLRSSYIETARGIMAIILAACVLFIWLISSQRRMAAENQKTLMKLAYSDSLTGMRNFDGFKKDAEKFLAEQELSACLIWYADFKNFKFINDVLGYEGGDRLLSMVAEYLKMVESPDCMSCRIAADNFTGIVQCREDEGLVRGHKEILDYLKQSGMEDFPFLEIPLGVYRLKESDRGQTVDVLVNYANMAHKTAKEKNGSAFVYYDDDIRKKTLEDSTLEAEAEPAIRNGEFRLYMQPKVDIQNGNRICGAEVLVRWQNSRLGLIPPGRFIPLFEKSDLIIKLDRYMFEQACIWLKSYLDGGGRPVNIAVNVSKVGIFQPGFVEYYVAVKKKYGIPDHMLELEFTENILAVDTELFSDLVIKLRKEGFLCSLDDFGSGYSSLNLLKDLPVDALKLDILFFRKSRDVRRERIVVSNFINMAKQLNITTIAEGVEEEDTVEFLQNADCDVIQGYIFAKPMPKEEFEAMLGGTDHLAMNHNVQGN</sequence>
<dbReference type="Gene3D" id="3.30.450.20">
    <property type="entry name" value="PAS domain"/>
    <property type="match status" value="1"/>
</dbReference>
<dbReference type="SMART" id="SM00267">
    <property type="entry name" value="GGDEF"/>
    <property type="match status" value="1"/>
</dbReference>
<gene>
    <name evidence="4" type="primary">cph2_1</name>
    <name evidence="4" type="ORF">ERS852407_00093</name>
</gene>
<dbReference type="Pfam" id="PF00563">
    <property type="entry name" value="EAL"/>
    <property type="match status" value="1"/>
</dbReference>
<organism evidence="4 5">
    <name type="scientific">Hungatella hathewayi</name>
    <dbReference type="NCBI Taxonomy" id="154046"/>
    <lineage>
        <taxon>Bacteria</taxon>
        <taxon>Bacillati</taxon>
        <taxon>Bacillota</taxon>
        <taxon>Clostridia</taxon>
        <taxon>Lachnospirales</taxon>
        <taxon>Lachnospiraceae</taxon>
        <taxon>Hungatella</taxon>
    </lineage>
</organism>
<reference evidence="4 5" key="1">
    <citation type="submission" date="2015-09" db="EMBL/GenBank/DDBJ databases">
        <authorList>
            <consortium name="Pathogen Informatics"/>
        </authorList>
    </citation>
    <scope>NUCLEOTIDE SEQUENCE [LARGE SCALE GENOMIC DNA]</scope>
    <source>
        <strain evidence="4 5">2789STDY5608850</strain>
    </source>
</reference>
<evidence type="ECO:0000256" key="1">
    <source>
        <dbReference type="SAM" id="Phobius"/>
    </source>
</evidence>
<dbReference type="PANTHER" id="PTHR33121:SF70">
    <property type="entry name" value="SIGNALING PROTEIN YKOW"/>
    <property type="match status" value="1"/>
</dbReference>
<protein>
    <submittedName>
        <fullName evidence="4">Signaling protein</fullName>
    </submittedName>
</protein>
<dbReference type="SUPFAM" id="SSF141868">
    <property type="entry name" value="EAL domain-like"/>
    <property type="match status" value="1"/>
</dbReference>
<dbReference type="SUPFAM" id="SSF55073">
    <property type="entry name" value="Nucleotide cyclase"/>
    <property type="match status" value="1"/>
</dbReference>
<keyword evidence="1" id="KW-1133">Transmembrane helix</keyword>
<keyword evidence="1" id="KW-0812">Transmembrane</keyword>
<proteinExistence type="predicted"/>
<dbReference type="PROSITE" id="PS50883">
    <property type="entry name" value="EAL"/>
    <property type="match status" value="1"/>
</dbReference>
<feature type="domain" description="EAL" evidence="2">
    <location>
        <begin position="485"/>
        <end position="740"/>
    </location>
</feature>
<evidence type="ECO:0000313" key="5">
    <source>
        <dbReference type="Proteomes" id="UP000095651"/>
    </source>
</evidence>
<dbReference type="InterPro" id="IPR035919">
    <property type="entry name" value="EAL_sf"/>
</dbReference>
<dbReference type="InterPro" id="IPR050706">
    <property type="entry name" value="Cyclic-di-GMP_PDE-like"/>
</dbReference>
<dbReference type="InterPro" id="IPR043128">
    <property type="entry name" value="Rev_trsase/Diguanyl_cyclase"/>
</dbReference>
<dbReference type="PROSITE" id="PS50887">
    <property type="entry name" value="GGDEF"/>
    <property type="match status" value="1"/>
</dbReference>
<dbReference type="Gene3D" id="3.20.20.450">
    <property type="entry name" value="EAL domain"/>
    <property type="match status" value="1"/>
</dbReference>
<dbReference type="Gene3D" id="3.30.70.270">
    <property type="match status" value="1"/>
</dbReference>
<evidence type="ECO:0000259" key="3">
    <source>
        <dbReference type="PROSITE" id="PS50887"/>
    </source>
</evidence>
<dbReference type="AlphaFoldDB" id="A0A173WPB4"/>
<evidence type="ECO:0000313" key="4">
    <source>
        <dbReference type="EMBL" id="CUN40920.1"/>
    </source>
</evidence>
<dbReference type="InterPro" id="IPR000160">
    <property type="entry name" value="GGDEF_dom"/>
</dbReference>
<dbReference type="GO" id="GO:0071111">
    <property type="term" value="F:cyclic-guanylate-specific phosphodiesterase activity"/>
    <property type="evidence" value="ECO:0007669"/>
    <property type="project" value="InterPro"/>
</dbReference>
<dbReference type="SMART" id="SM00052">
    <property type="entry name" value="EAL"/>
    <property type="match status" value="1"/>
</dbReference>
<dbReference type="PANTHER" id="PTHR33121">
    <property type="entry name" value="CYCLIC DI-GMP PHOSPHODIESTERASE PDEF"/>
    <property type="match status" value="1"/>
</dbReference>
<evidence type="ECO:0000259" key="2">
    <source>
        <dbReference type="PROSITE" id="PS50883"/>
    </source>
</evidence>
<dbReference type="Pfam" id="PF00990">
    <property type="entry name" value="GGDEF"/>
    <property type="match status" value="1"/>
</dbReference>
<dbReference type="Proteomes" id="UP000095651">
    <property type="component" value="Unassembled WGS sequence"/>
</dbReference>
<keyword evidence="1" id="KW-0472">Membrane</keyword>
<dbReference type="EMBL" id="CYZE01000001">
    <property type="protein sequence ID" value="CUN40920.1"/>
    <property type="molecule type" value="Genomic_DNA"/>
</dbReference>
<dbReference type="RefSeq" id="WP_055652572.1">
    <property type="nucleotide sequence ID" value="NZ_CABIXC010000001.1"/>
</dbReference>
<dbReference type="InterPro" id="IPR029787">
    <property type="entry name" value="Nucleotide_cyclase"/>
</dbReference>
<name>A0A173WPB4_9FIRM</name>
<dbReference type="InterPro" id="IPR001633">
    <property type="entry name" value="EAL_dom"/>
</dbReference>
<feature type="transmembrane region" description="Helical" evidence="1">
    <location>
        <begin position="12"/>
        <end position="37"/>
    </location>
</feature>
<feature type="domain" description="GGDEF" evidence="3">
    <location>
        <begin position="344"/>
        <end position="476"/>
    </location>
</feature>
<accession>A0A173WPB4</accession>